<keyword evidence="2" id="KW-1185">Reference proteome</keyword>
<dbReference type="Proteomes" id="UP000789375">
    <property type="component" value="Unassembled WGS sequence"/>
</dbReference>
<dbReference type="AlphaFoldDB" id="A0A9N9I3B8"/>
<evidence type="ECO:0000313" key="2">
    <source>
        <dbReference type="Proteomes" id="UP000789375"/>
    </source>
</evidence>
<gene>
    <name evidence="1" type="ORF">FMOSSE_LOCUS14897</name>
</gene>
<sequence>YCTQTGCKQIPNRSLGSLDVPFKQILEPCNQLWSSQSALLRYLMLL</sequence>
<evidence type="ECO:0000313" key="1">
    <source>
        <dbReference type="EMBL" id="CAG8719666.1"/>
    </source>
</evidence>
<name>A0A9N9I3B8_FUNMO</name>
<feature type="non-terminal residue" evidence="1">
    <location>
        <position position="1"/>
    </location>
</feature>
<reference evidence="1" key="1">
    <citation type="submission" date="2021-06" db="EMBL/GenBank/DDBJ databases">
        <authorList>
            <person name="Kallberg Y."/>
            <person name="Tangrot J."/>
            <person name="Rosling A."/>
        </authorList>
    </citation>
    <scope>NUCLEOTIDE SEQUENCE</scope>
    <source>
        <strain evidence="1">87-6 pot B 2015</strain>
    </source>
</reference>
<comment type="caution">
    <text evidence="1">The sequence shown here is derived from an EMBL/GenBank/DDBJ whole genome shotgun (WGS) entry which is preliminary data.</text>
</comment>
<dbReference type="EMBL" id="CAJVPP010013067">
    <property type="protein sequence ID" value="CAG8719666.1"/>
    <property type="molecule type" value="Genomic_DNA"/>
</dbReference>
<proteinExistence type="predicted"/>
<organism evidence="1 2">
    <name type="scientific">Funneliformis mosseae</name>
    <name type="common">Endomycorrhizal fungus</name>
    <name type="synonym">Glomus mosseae</name>
    <dbReference type="NCBI Taxonomy" id="27381"/>
    <lineage>
        <taxon>Eukaryota</taxon>
        <taxon>Fungi</taxon>
        <taxon>Fungi incertae sedis</taxon>
        <taxon>Mucoromycota</taxon>
        <taxon>Glomeromycotina</taxon>
        <taxon>Glomeromycetes</taxon>
        <taxon>Glomerales</taxon>
        <taxon>Glomeraceae</taxon>
        <taxon>Funneliformis</taxon>
    </lineage>
</organism>
<accession>A0A9N9I3B8</accession>
<protein>
    <submittedName>
        <fullName evidence="1">12330_t:CDS:1</fullName>
    </submittedName>
</protein>